<accession>A0A2V1DE64</accession>
<dbReference type="EMBL" id="KZ805467">
    <property type="protein sequence ID" value="PVH96348.1"/>
    <property type="molecule type" value="Genomic_DNA"/>
</dbReference>
<dbReference type="Proteomes" id="UP000244855">
    <property type="component" value="Unassembled WGS sequence"/>
</dbReference>
<dbReference type="AlphaFoldDB" id="A0A2V1DE64"/>
<reference evidence="1 2" key="1">
    <citation type="journal article" date="2018" name="Sci. Rep.">
        <title>Comparative genomics provides insights into the lifestyle and reveals functional heterogeneity of dark septate endophytic fungi.</title>
        <authorList>
            <person name="Knapp D.G."/>
            <person name="Nemeth J.B."/>
            <person name="Barry K."/>
            <person name="Hainaut M."/>
            <person name="Henrissat B."/>
            <person name="Johnson J."/>
            <person name="Kuo A."/>
            <person name="Lim J.H.P."/>
            <person name="Lipzen A."/>
            <person name="Nolan M."/>
            <person name="Ohm R.A."/>
            <person name="Tamas L."/>
            <person name="Grigoriev I.V."/>
            <person name="Spatafora J.W."/>
            <person name="Nagy L.G."/>
            <person name="Kovacs G.M."/>
        </authorList>
    </citation>
    <scope>NUCLEOTIDE SEQUENCE [LARGE SCALE GENOMIC DNA]</scope>
    <source>
        <strain evidence="1 2">DSE2036</strain>
    </source>
</reference>
<gene>
    <name evidence="1" type="ORF">DM02DRAFT_535519</name>
</gene>
<protein>
    <recommendedName>
        <fullName evidence="3">Berberine/berberine-like domain-containing protein</fullName>
    </recommendedName>
</protein>
<sequence length="242" mass="26944">VNNLEVYPQGSTLLSWSYMPRFGDIVIINVYHDTAGNIAPPAFDKFMAIEQTFNTFRTASHKSMADELEQASGYRNIWFTTTVHNDIRIYNKIVELHEQMVDEWKGKAQDPDFITQCVFQAIPTSFSKHSVANGGNIMGLDREKDNVVMILFDIAVKGVDLETMAQEIIKRYGAKIEEFAASVGGLADWKHLNYAGGFQDPLASYGEANVAKMRAASTKYDHNGVFQNKSPAGFKISKSGTA</sequence>
<dbReference type="OrthoDB" id="2151789at2759"/>
<feature type="non-terminal residue" evidence="1">
    <location>
        <position position="1"/>
    </location>
</feature>
<organism evidence="1 2">
    <name type="scientific">Periconia macrospinosa</name>
    <dbReference type="NCBI Taxonomy" id="97972"/>
    <lineage>
        <taxon>Eukaryota</taxon>
        <taxon>Fungi</taxon>
        <taxon>Dikarya</taxon>
        <taxon>Ascomycota</taxon>
        <taxon>Pezizomycotina</taxon>
        <taxon>Dothideomycetes</taxon>
        <taxon>Pleosporomycetidae</taxon>
        <taxon>Pleosporales</taxon>
        <taxon>Massarineae</taxon>
        <taxon>Periconiaceae</taxon>
        <taxon>Periconia</taxon>
    </lineage>
</organism>
<evidence type="ECO:0000313" key="2">
    <source>
        <dbReference type="Proteomes" id="UP000244855"/>
    </source>
</evidence>
<evidence type="ECO:0008006" key="3">
    <source>
        <dbReference type="Google" id="ProtNLM"/>
    </source>
</evidence>
<evidence type="ECO:0000313" key="1">
    <source>
        <dbReference type="EMBL" id="PVH96348.1"/>
    </source>
</evidence>
<proteinExistence type="predicted"/>
<keyword evidence="2" id="KW-1185">Reference proteome</keyword>
<name>A0A2V1DE64_9PLEO</name>